<keyword evidence="5" id="KW-1185">Reference proteome</keyword>
<evidence type="ECO:0000313" key="5">
    <source>
        <dbReference type="Proteomes" id="UP000655225"/>
    </source>
</evidence>
<dbReference type="InterPro" id="IPR014710">
    <property type="entry name" value="RmlC-like_jellyroll"/>
</dbReference>
<dbReference type="CDD" id="cd02244">
    <property type="entry name" value="cupin_7S_vicilin-like_N"/>
    <property type="match status" value="1"/>
</dbReference>
<dbReference type="CDD" id="cd02245">
    <property type="entry name" value="cupin_7S_vicilin-like_C"/>
    <property type="match status" value="1"/>
</dbReference>
<protein>
    <recommendedName>
        <fullName evidence="3">Cupin type-1 domain-containing protein</fullName>
    </recommendedName>
</protein>
<dbReference type="AlphaFoldDB" id="A0A835D8Z2"/>
<dbReference type="InterPro" id="IPR006045">
    <property type="entry name" value="Cupin_1"/>
</dbReference>
<accession>A0A835D8Z2</accession>
<reference evidence="4 5" key="1">
    <citation type="submission" date="2020-04" db="EMBL/GenBank/DDBJ databases">
        <title>Plant Genome Project.</title>
        <authorList>
            <person name="Zhang R.-G."/>
        </authorList>
    </citation>
    <scope>NUCLEOTIDE SEQUENCE [LARGE SCALE GENOMIC DNA]</scope>
    <source>
        <strain evidence="4">YNK0</strain>
        <tissue evidence="4">Leaf</tissue>
    </source>
</reference>
<feature type="compositionally biased region" description="Basic and acidic residues" evidence="1">
    <location>
        <begin position="122"/>
        <end position="140"/>
    </location>
</feature>
<organism evidence="4 5">
    <name type="scientific">Tetracentron sinense</name>
    <name type="common">Spur-leaf</name>
    <dbReference type="NCBI Taxonomy" id="13715"/>
    <lineage>
        <taxon>Eukaryota</taxon>
        <taxon>Viridiplantae</taxon>
        <taxon>Streptophyta</taxon>
        <taxon>Embryophyta</taxon>
        <taxon>Tracheophyta</taxon>
        <taxon>Spermatophyta</taxon>
        <taxon>Magnoliopsida</taxon>
        <taxon>Trochodendrales</taxon>
        <taxon>Trochodendraceae</taxon>
        <taxon>Tetracentron</taxon>
    </lineage>
</organism>
<feature type="region of interest" description="Disordered" evidence="1">
    <location>
        <begin position="427"/>
        <end position="448"/>
    </location>
</feature>
<feature type="chain" id="PRO_5032971968" description="Cupin type-1 domain-containing protein" evidence="2">
    <location>
        <begin position="26"/>
        <end position="549"/>
    </location>
</feature>
<feature type="domain" description="Cupin type-1" evidence="3">
    <location>
        <begin position="157"/>
        <end position="310"/>
    </location>
</feature>
<dbReference type="InterPro" id="IPR011051">
    <property type="entry name" value="RmlC_Cupin_sf"/>
</dbReference>
<dbReference type="SUPFAM" id="SSF51182">
    <property type="entry name" value="RmlC-like cupins"/>
    <property type="match status" value="2"/>
</dbReference>
<feature type="region of interest" description="Disordered" evidence="1">
    <location>
        <begin position="122"/>
        <end position="151"/>
    </location>
</feature>
<dbReference type="Proteomes" id="UP000655225">
    <property type="component" value="Unassembled WGS sequence"/>
</dbReference>
<dbReference type="SMART" id="SM00835">
    <property type="entry name" value="Cupin_1"/>
    <property type="match status" value="2"/>
</dbReference>
<keyword evidence="2" id="KW-0732">Signal</keyword>
<name>A0A835D8Z2_TETSI</name>
<evidence type="ECO:0000256" key="1">
    <source>
        <dbReference type="SAM" id="MobiDB-lite"/>
    </source>
</evidence>
<gene>
    <name evidence="4" type="ORF">HHK36_020589</name>
</gene>
<comment type="caution">
    <text evidence="4">The sequence shown here is derived from an EMBL/GenBank/DDBJ whole genome shotgun (WGS) entry which is preliminary data.</text>
</comment>
<feature type="region of interest" description="Disordered" evidence="1">
    <location>
        <begin position="65"/>
        <end position="85"/>
    </location>
</feature>
<dbReference type="OrthoDB" id="1912756at2759"/>
<dbReference type="Gene3D" id="2.60.120.10">
    <property type="entry name" value="Jelly Rolls"/>
    <property type="match status" value="2"/>
</dbReference>
<proteinExistence type="predicted"/>
<feature type="domain" description="Cupin type-1" evidence="3">
    <location>
        <begin position="353"/>
        <end position="523"/>
    </location>
</feature>
<sequence length="549" mass="62682">MAFKPNLPLLAFLLLSLFFLSTTLALSLATKDPELKQCKQQCRHQERFDKQQRQQCEQKCEEYSREKQQREREEQQGREGHCNREDPQQQCEKCQRQCREQEQGQHDERQCEKRCEERRIEQEREQGRGREGGDNPRWEGSEEEEEQGNTPYVYRDEHFETRIKTQEGKVRILERFSKRSELLRGIENYRVAILEANPNTFVLPHHCDAEGVFFVVKGRGTISMVCQDNSETFNLQRGDILRVRAGTTIYLTNKDNHEKLMIAKLLQHVSSTGRYQEFFGTGGENPESFYRAFSMEVLEAAFNSPREKIERLFGQQTKGAIVKASQEQIRALSRHAQGGGGHFPFGGESKGPFNLLKKRPTDSNRHGQLYEVNTNECKELEELNLAVSFANITRGSMLGPFYCSKATKVAVVVEGTGYFEMACPHMSSGQQGRQEGGGSQRQEGGAHYQKVSARLSPGVVYVVPAGHPVVAVASGDQNLQILCFDINAKDNEKYHLAGKKNIMKKLEKEAQELSFSIPAREVEEILNKQDETFFFPGPHQRQEGGRAYA</sequence>
<dbReference type="PANTHER" id="PTHR31189:SF13">
    <property type="entry name" value="CUPINCIN"/>
    <property type="match status" value="1"/>
</dbReference>
<dbReference type="EMBL" id="JABCRI010000014">
    <property type="protein sequence ID" value="KAF8394381.1"/>
    <property type="molecule type" value="Genomic_DNA"/>
</dbReference>
<dbReference type="PANTHER" id="PTHR31189">
    <property type="entry name" value="OS03G0336100 PROTEIN-RELATED"/>
    <property type="match status" value="1"/>
</dbReference>
<evidence type="ECO:0000259" key="3">
    <source>
        <dbReference type="SMART" id="SM00835"/>
    </source>
</evidence>
<dbReference type="InterPro" id="IPR050253">
    <property type="entry name" value="Seed_Storage-Functional"/>
</dbReference>
<evidence type="ECO:0000256" key="2">
    <source>
        <dbReference type="SAM" id="SignalP"/>
    </source>
</evidence>
<dbReference type="Pfam" id="PF00190">
    <property type="entry name" value="Cupin_1"/>
    <property type="match status" value="2"/>
</dbReference>
<dbReference type="OMA" id="CQHRCEQ"/>
<evidence type="ECO:0000313" key="4">
    <source>
        <dbReference type="EMBL" id="KAF8394381.1"/>
    </source>
</evidence>
<feature type="signal peptide" evidence="2">
    <location>
        <begin position="1"/>
        <end position="25"/>
    </location>
</feature>